<dbReference type="GO" id="GO:0034599">
    <property type="term" value="P:cellular response to oxidative stress"/>
    <property type="evidence" value="ECO:0007669"/>
    <property type="project" value="TreeGrafter"/>
</dbReference>
<keyword evidence="7" id="KW-1185">Reference proteome</keyword>
<dbReference type="Gene3D" id="3.40.30.10">
    <property type="entry name" value="Glutaredoxin"/>
    <property type="match status" value="1"/>
</dbReference>
<dbReference type="GO" id="GO:0004601">
    <property type="term" value="F:peroxidase activity"/>
    <property type="evidence" value="ECO:0007669"/>
    <property type="project" value="UniProtKB-KW"/>
</dbReference>
<sequence>MSIYDFVFETPTGEKVSLSEYEGKTLLIVNTASKCNFTPQFDGLQKLQEQFDESKFQILGFPCNQFDEQEPGSNEEALAFCQMNYGVQFPVFSKINVNGENAHPLFTYLSKQAPFKGFDESNFNAKLLKAVIDDKIPEWSIGDYIKWNFTKFLVNNKGEVIRRYEPYVEPVDMEKDVQMITKFS</sequence>
<evidence type="ECO:0000256" key="3">
    <source>
        <dbReference type="ARBA" id="ARBA00023002"/>
    </source>
</evidence>
<dbReference type="CDD" id="cd00340">
    <property type="entry name" value="GSH_Peroxidase"/>
    <property type="match status" value="1"/>
</dbReference>
<accession>A0A840QLQ3</accession>
<dbReference type="PROSITE" id="PS51355">
    <property type="entry name" value="GLUTATHIONE_PEROXID_3"/>
    <property type="match status" value="1"/>
</dbReference>
<evidence type="ECO:0000256" key="4">
    <source>
        <dbReference type="PIRSR" id="PIRSR000303-1"/>
    </source>
</evidence>
<protein>
    <recommendedName>
        <fullName evidence="5">Glutathione peroxidase</fullName>
    </recommendedName>
</protein>
<comment type="similarity">
    <text evidence="1 5">Belongs to the glutathione peroxidase family.</text>
</comment>
<dbReference type="PRINTS" id="PR01011">
    <property type="entry name" value="GLUTPROXDASE"/>
</dbReference>
<dbReference type="InterPro" id="IPR000889">
    <property type="entry name" value="Glutathione_peroxidase"/>
</dbReference>
<evidence type="ECO:0000256" key="2">
    <source>
        <dbReference type="ARBA" id="ARBA00022559"/>
    </source>
</evidence>
<evidence type="ECO:0000313" key="7">
    <source>
        <dbReference type="Proteomes" id="UP000551878"/>
    </source>
</evidence>
<keyword evidence="2 5" id="KW-0575">Peroxidase</keyword>
<keyword evidence="3 5" id="KW-0560">Oxidoreductase</keyword>
<dbReference type="PANTHER" id="PTHR11592:SF78">
    <property type="entry name" value="GLUTATHIONE PEROXIDASE"/>
    <property type="match status" value="1"/>
</dbReference>
<gene>
    <name evidence="6" type="ORF">HNQ41_000446</name>
</gene>
<organism evidence="6 7">
    <name type="scientific">Texcoconibacillus texcoconensis</name>
    <dbReference type="NCBI Taxonomy" id="1095777"/>
    <lineage>
        <taxon>Bacteria</taxon>
        <taxon>Bacillati</taxon>
        <taxon>Bacillota</taxon>
        <taxon>Bacilli</taxon>
        <taxon>Bacillales</taxon>
        <taxon>Bacillaceae</taxon>
        <taxon>Texcoconibacillus</taxon>
    </lineage>
</organism>
<dbReference type="PIRSF" id="PIRSF000303">
    <property type="entry name" value="Glutathion_perox"/>
    <property type="match status" value="1"/>
</dbReference>
<proteinExistence type="inferred from homology"/>
<dbReference type="EMBL" id="JACHHB010000002">
    <property type="protein sequence ID" value="MBB5172302.1"/>
    <property type="molecule type" value="Genomic_DNA"/>
</dbReference>
<evidence type="ECO:0000313" key="6">
    <source>
        <dbReference type="EMBL" id="MBB5172302.1"/>
    </source>
</evidence>
<dbReference type="InterPro" id="IPR029760">
    <property type="entry name" value="GPX_CS"/>
</dbReference>
<dbReference type="PROSITE" id="PS00763">
    <property type="entry name" value="GLUTATHIONE_PEROXID_2"/>
    <property type="match status" value="1"/>
</dbReference>
<dbReference type="PANTHER" id="PTHR11592">
    <property type="entry name" value="GLUTATHIONE PEROXIDASE"/>
    <property type="match status" value="1"/>
</dbReference>
<dbReference type="SUPFAM" id="SSF52833">
    <property type="entry name" value="Thioredoxin-like"/>
    <property type="match status" value="1"/>
</dbReference>
<dbReference type="Pfam" id="PF00255">
    <property type="entry name" value="GSHPx"/>
    <property type="match status" value="1"/>
</dbReference>
<reference evidence="6 7" key="1">
    <citation type="submission" date="2020-08" db="EMBL/GenBank/DDBJ databases">
        <title>Genomic Encyclopedia of Type Strains, Phase IV (KMG-IV): sequencing the most valuable type-strain genomes for metagenomic binning, comparative biology and taxonomic classification.</title>
        <authorList>
            <person name="Goeker M."/>
        </authorList>
    </citation>
    <scope>NUCLEOTIDE SEQUENCE [LARGE SCALE GENOMIC DNA]</scope>
    <source>
        <strain evidence="6 7">DSM 24696</strain>
    </source>
</reference>
<evidence type="ECO:0000256" key="1">
    <source>
        <dbReference type="ARBA" id="ARBA00006926"/>
    </source>
</evidence>
<dbReference type="RefSeq" id="WP_184662792.1">
    <property type="nucleotide sequence ID" value="NZ_JACHHB010000002.1"/>
</dbReference>
<dbReference type="AlphaFoldDB" id="A0A840QLQ3"/>
<dbReference type="InterPro" id="IPR036249">
    <property type="entry name" value="Thioredoxin-like_sf"/>
</dbReference>
<feature type="active site" evidence="4">
    <location>
        <position position="35"/>
    </location>
</feature>
<evidence type="ECO:0000256" key="5">
    <source>
        <dbReference type="RuleBase" id="RU000499"/>
    </source>
</evidence>
<dbReference type="FunFam" id="3.40.30.10:FF:000010">
    <property type="entry name" value="Glutathione peroxidase"/>
    <property type="match status" value="1"/>
</dbReference>
<comment type="caution">
    <text evidence="6">The sequence shown here is derived from an EMBL/GenBank/DDBJ whole genome shotgun (WGS) entry which is preliminary data.</text>
</comment>
<dbReference type="Proteomes" id="UP000551878">
    <property type="component" value="Unassembled WGS sequence"/>
</dbReference>
<name>A0A840QLQ3_9BACI</name>